<protein>
    <recommendedName>
        <fullName evidence="4">Calcineurin-like phosphoesterase domain-containing protein</fullName>
    </recommendedName>
</protein>
<dbReference type="EMBL" id="SNRW01003845">
    <property type="protein sequence ID" value="KAA6388802.1"/>
    <property type="molecule type" value="Genomic_DNA"/>
</dbReference>
<evidence type="ECO:0008006" key="4">
    <source>
        <dbReference type="Google" id="ProtNLM"/>
    </source>
</evidence>
<reference evidence="2 3" key="1">
    <citation type="submission" date="2019-03" db="EMBL/GenBank/DDBJ databases">
        <title>Single cell metagenomics reveals metabolic interactions within the superorganism composed of flagellate Streblomastix strix and complex community of Bacteroidetes bacteria on its surface.</title>
        <authorList>
            <person name="Treitli S.C."/>
            <person name="Kolisko M."/>
            <person name="Husnik F."/>
            <person name="Keeling P."/>
            <person name="Hampl V."/>
        </authorList>
    </citation>
    <scope>NUCLEOTIDE SEQUENCE [LARGE SCALE GENOMIC DNA]</scope>
    <source>
        <strain evidence="2">ST1C</strain>
    </source>
</reference>
<organism evidence="2 3">
    <name type="scientific">Streblomastix strix</name>
    <dbReference type="NCBI Taxonomy" id="222440"/>
    <lineage>
        <taxon>Eukaryota</taxon>
        <taxon>Metamonada</taxon>
        <taxon>Preaxostyla</taxon>
        <taxon>Oxymonadida</taxon>
        <taxon>Streblomastigidae</taxon>
        <taxon>Streblomastix</taxon>
    </lineage>
</organism>
<sequence>MYQQQLMDADLYGCDKVIDMKGNHDNLGVGYQNDENNLFYKYASCRNEFDSGVLLHNETINHINGEIKPYYFLFIDSTSHPGSYPPFNSVGDLITSYQQEDQNRKQKIEDILFEQKEMNQNNETDPLKIPMLFILSHFSMNTLSSSSQQFFSEIGKRLDPYLDSDISYNENKLHGNITFNKNRKPQFNFHSYIFGHLHRNEIYQTHIGRPGGNIGFQGKKQSISRDYHRIGSASWRDQGAFNIFAIDNGVVTWKQIFVPLFDGPAIPIFSQHNGFINNSNEYLNNNEIIPIANDTRYPQYYSPSFKENGQKRVWIIPTNPPSALQTSSRIPWWMAAKSTHIRALIFADGEINNGTYINNTNNNRKYNGAQGSFDYRQVIEDVFVSYSFDKKFVMKIGEEEFKKIRDAFLGEPGDNITVSEDGLTVTAQMKKSLENNKGNETNLKSISNLWTIQWKPQLLAYNKQNHNSTDLYSYIINQTNSDSIKDAPMPDFKELRGLHKFIFTLYMHMTQLFFLFGLLFHSCSLFCLYLYYLLEHGVHFVVVIPKLKNGNNKEFMRR</sequence>
<dbReference type="AlphaFoldDB" id="A0A5J4W275"/>
<comment type="caution">
    <text evidence="2">The sequence shown here is derived from an EMBL/GenBank/DDBJ whole genome shotgun (WGS) entry which is preliminary data.</text>
</comment>
<evidence type="ECO:0000313" key="2">
    <source>
        <dbReference type="EMBL" id="KAA6388802.1"/>
    </source>
</evidence>
<dbReference type="OrthoDB" id="27234at2759"/>
<dbReference type="SUPFAM" id="SSF56300">
    <property type="entry name" value="Metallo-dependent phosphatases"/>
    <property type="match status" value="1"/>
</dbReference>
<feature type="transmembrane region" description="Helical" evidence="1">
    <location>
        <begin position="512"/>
        <end position="532"/>
    </location>
</feature>
<dbReference type="PANTHER" id="PTHR14795:SF0">
    <property type="entry name" value="TRANSMEMBRANE PROTEIN 62"/>
    <property type="match status" value="1"/>
</dbReference>
<gene>
    <name evidence="2" type="ORF">EZS28_015673</name>
</gene>
<dbReference type="PANTHER" id="PTHR14795">
    <property type="entry name" value="HELICASE RELATED"/>
    <property type="match status" value="1"/>
</dbReference>
<accession>A0A5J4W275</accession>
<keyword evidence="1" id="KW-1133">Transmembrane helix</keyword>
<dbReference type="Proteomes" id="UP000324800">
    <property type="component" value="Unassembled WGS sequence"/>
</dbReference>
<proteinExistence type="predicted"/>
<keyword evidence="1" id="KW-0472">Membrane</keyword>
<name>A0A5J4W275_9EUKA</name>
<keyword evidence="1" id="KW-0812">Transmembrane</keyword>
<dbReference type="InterPro" id="IPR029052">
    <property type="entry name" value="Metallo-depent_PP-like"/>
</dbReference>
<evidence type="ECO:0000256" key="1">
    <source>
        <dbReference type="SAM" id="Phobius"/>
    </source>
</evidence>
<evidence type="ECO:0000313" key="3">
    <source>
        <dbReference type="Proteomes" id="UP000324800"/>
    </source>
</evidence>